<dbReference type="InParanoid" id="A0A2K1KLM7"/>
<gene>
    <name evidence="1" type="ORF">PHYPA_005575</name>
</gene>
<evidence type="ECO:0000313" key="2">
    <source>
        <dbReference type="EnsemblPlants" id="PAC:32922475.CDS.1"/>
    </source>
</evidence>
<evidence type="ECO:0000313" key="3">
    <source>
        <dbReference type="Proteomes" id="UP000006727"/>
    </source>
</evidence>
<dbReference type="EMBL" id="ABEU02000004">
    <property type="protein sequence ID" value="PNR54682.1"/>
    <property type="molecule type" value="Genomic_DNA"/>
</dbReference>
<reference evidence="2" key="3">
    <citation type="submission" date="2020-12" db="UniProtKB">
        <authorList>
            <consortium name="EnsemblPlants"/>
        </authorList>
    </citation>
    <scope>IDENTIFICATION</scope>
</reference>
<protein>
    <submittedName>
        <fullName evidence="1 2">Uncharacterized protein</fullName>
    </submittedName>
</protein>
<organism evidence="1">
    <name type="scientific">Physcomitrium patens</name>
    <name type="common">Spreading-leaved earth moss</name>
    <name type="synonym">Physcomitrella patens</name>
    <dbReference type="NCBI Taxonomy" id="3218"/>
    <lineage>
        <taxon>Eukaryota</taxon>
        <taxon>Viridiplantae</taxon>
        <taxon>Streptophyta</taxon>
        <taxon>Embryophyta</taxon>
        <taxon>Bryophyta</taxon>
        <taxon>Bryophytina</taxon>
        <taxon>Bryopsida</taxon>
        <taxon>Funariidae</taxon>
        <taxon>Funariales</taxon>
        <taxon>Funariaceae</taxon>
        <taxon>Physcomitrium</taxon>
    </lineage>
</organism>
<dbReference type="EnsemblPlants" id="Pp3c4_360V3.1">
    <property type="protein sequence ID" value="PAC:32922475.CDS.1"/>
    <property type="gene ID" value="Pp3c4_360"/>
</dbReference>
<reference evidence="1 3" key="2">
    <citation type="journal article" date="2018" name="Plant J.">
        <title>The Physcomitrella patens chromosome-scale assembly reveals moss genome structure and evolution.</title>
        <authorList>
            <person name="Lang D."/>
            <person name="Ullrich K.K."/>
            <person name="Murat F."/>
            <person name="Fuchs J."/>
            <person name="Jenkins J."/>
            <person name="Haas F.B."/>
            <person name="Piednoel M."/>
            <person name="Gundlach H."/>
            <person name="Van Bel M."/>
            <person name="Meyberg R."/>
            <person name="Vives C."/>
            <person name="Morata J."/>
            <person name="Symeonidi A."/>
            <person name="Hiss M."/>
            <person name="Muchero W."/>
            <person name="Kamisugi Y."/>
            <person name="Saleh O."/>
            <person name="Blanc G."/>
            <person name="Decker E.L."/>
            <person name="van Gessel N."/>
            <person name="Grimwood J."/>
            <person name="Hayes R.D."/>
            <person name="Graham S.W."/>
            <person name="Gunter L.E."/>
            <person name="McDaniel S.F."/>
            <person name="Hoernstein S.N.W."/>
            <person name="Larsson A."/>
            <person name="Li F.W."/>
            <person name="Perroud P.F."/>
            <person name="Phillips J."/>
            <person name="Ranjan P."/>
            <person name="Rokshar D.S."/>
            <person name="Rothfels C.J."/>
            <person name="Schneider L."/>
            <person name="Shu S."/>
            <person name="Stevenson D.W."/>
            <person name="Thummler F."/>
            <person name="Tillich M."/>
            <person name="Villarreal Aguilar J.C."/>
            <person name="Widiez T."/>
            <person name="Wong G.K."/>
            <person name="Wymore A."/>
            <person name="Zhang Y."/>
            <person name="Zimmer A.D."/>
            <person name="Quatrano R.S."/>
            <person name="Mayer K.F.X."/>
            <person name="Goodstein D."/>
            <person name="Casacuberta J.M."/>
            <person name="Vandepoele K."/>
            <person name="Reski R."/>
            <person name="Cuming A.C."/>
            <person name="Tuskan G.A."/>
            <person name="Maumus F."/>
            <person name="Salse J."/>
            <person name="Schmutz J."/>
            <person name="Rensing S.A."/>
        </authorList>
    </citation>
    <scope>NUCLEOTIDE SEQUENCE [LARGE SCALE GENOMIC DNA]</scope>
    <source>
        <strain evidence="2 3">cv. Gransden 2004</strain>
    </source>
</reference>
<sequence length="68" mass="7875">MIEQQLMSCEINYILIIGDVAQFGTTKFNLWQDKLNKTRYNIIAFSTKVVFQAALHLSYSIITRLICC</sequence>
<dbReference type="Proteomes" id="UP000006727">
    <property type="component" value="Chromosome 4"/>
</dbReference>
<proteinExistence type="predicted"/>
<dbReference type="Gramene" id="Pp3c4_360V3.1">
    <property type="protein sequence ID" value="PAC:32922475.CDS.1"/>
    <property type="gene ID" value="Pp3c4_360"/>
</dbReference>
<reference evidence="1 3" key="1">
    <citation type="journal article" date="2008" name="Science">
        <title>The Physcomitrella genome reveals evolutionary insights into the conquest of land by plants.</title>
        <authorList>
            <person name="Rensing S."/>
            <person name="Lang D."/>
            <person name="Zimmer A."/>
            <person name="Terry A."/>
            <person name="Salamov A."/>
            <person name="Shapiro H."/>
            <person name="Nishiyama T."/>
            <person name="Perroud P.-F."/>
            <person name="Lindquist E."/>
            <person name="Kamisugi Y."/>
            <person name="Tanahashi T."/>
            <person name="Sakakibara K."/>
            <person name="Fujita T."/>
            <person name="Oishi K."/>
            <person name="Shin-I T."/>
            <person name="Kuroki Y."/>
            <person name="Toyoda A."/>
            <person name="Suzuki Y."/>
            <person name="Hashimoto A."/>
            <person name="Yamaguchi K."/>
            <person name="Sugano A."/>
            <person name="Kohara Y."/>
            <person name="Fujiyama A."/>
            <person name="Anterola A."/>
            <person name="Aoki S."/>
            <person name="Ashton N."/>
            <person name="Barbazuk W.B."/>
            <person name="Barker E."/>
            <person name="Bennetzen J."/>
            <person name="Bezanilla M."/>
            <person name="Blankenship R."/>
            <person name="Cho S.H."/>
            <person name="Dutcher S."/>
            <person name="Estelle M."/>
            <person name="Fawcett J.A."/>
            <person name="Gundlach H."/>
            <person name="Hanada K."/>
            <person name="Heyl A."/>
            <person name="Hicks K.A."/>
            <person name="Hugh J."/>
            <person name="Lohr M."/>
            <person name="Mayer K."/>
            <person name="Melkozernov A."/>
            <person name="Murata T."/>
            <person name="Nelson D."/>
            <person name="Pils B."/>
            <person name="Prigge M."/>
            <person name="Reiss B."/>
            <person name="Renner T."/>
            <person name="Rombauts S."/>
            <person name="Rushton P."/>
            <person name="Sanderfoot A."/>
            <person name="Schween G."/>
            <person name="Shiu S.-H."/>
            <person name="Stueber K."/>
            <person name="Theodoulou F.L."/>
            <person name="Tu H."/>
            <person name="Van de Peer Y."/>
            <person name="Verrier P.J."/>
            <person name="Waters E."/>
            <person name="Wood A."/>
            <person name="Yang L."/>
            <person name="Cove D."/>
            <person name="Cuming A."/>
            <person name="Hasebe M."/>
            <person name="Lucas S."/>
            <person name="Mishler D.B."/>
            <person name="Reski R."/>
            <person name="Grigoriev I."/>
            <person name="Quatrano R.S."/>
            <person name="Boore J.L."/>
        </authorList>
    </citation>
    <scope>NUCLEOTIDE SEQUENCE [LARGE SCALE GENOMIC DNA]</scope>
    <source>
        <strain evidence="2 3">cv. Gransden 2004</strain>
    </source>
</reference>
<accession>A0A2K1KLM7</accession>
<dbReference type="AlphaFoldDB" id="A0A2K1KLM7"/>
<evidence type="ECO:0000313" key="1">
    <source>
        <dbReference type="EMBL" id="PNR54682.1"/>
    </source>
</evidence>
<keyword evidence="3" id="KW-1185">Reference proteome</keyword>
<name>A0A2K1KLM7_PHYPA</name>